<name>A0AAN9AFZ9_HALRR</name>
<dbReference type="InterPro" id="IPR013087">
    <property type="entry name" value="Znf_C2H2_type"/>
</dbReference>
<dbReference type="SUPFAM" id="SSF57667">
    <property type="entry name" value="beta-beta-alpha zinc fingers"/>
    <property type="match status" value="5"/>
</dbReference>
<evidence type="ECO:0000256" key="6">
    <source>
        <dbReference type="ARBA" id="ARBA00022833"/>
    </source>
</evidence>
<evidence type="ECO:0000256" key="8">
    <source>
        <dbReference type="ARBA" id="ARBA00023125"/>
    </source>
</evidence>
<dbReference type="Pfam" id="PF00096">
    <property type="entry name" value="zf-C2H2"/>
    <property type="match status" value="3"/>
</dbReference>
<dbReference type="PANTHER" id="PTHR16515">
    <property type="entry name" value="PR DOMAIN ZINC FINGER PROTEIN"/>
    <property type="match status" value="1"/>
</dbReference>
<evidence type="ECO:0000256" key="4">
    <source>
        <dbReference type="ARBA" id="ARBA00022737"/>
    </source>
</evidence>
<sequence>MNNNLFWESNLTCDFCDTSFNSQDSLMQHVRLHSRRKPYKCDECDAKFSYNSTLEWHRKCHSGVMPFKCEECGAQFIQNSMLVWHKRKHNSVETSPSQAVVVNMADIYPQGLQAFPNVFSVPDVIGTTASSLPSTVPVSVCSEEPVRDISVQPDPQMNACLLVPVTSQPSTAATSSSSGILFNLLGKRKPESYQGTFRCDICCNVFSHSADLRSHMVTKHNMGENNPFYLLAKQQHSDGTIISKRKIIIAKPFKCDLCFAGFNTEGHLKSHRQKHTLERPYKCMKCGLSYSDKSILESHERRHQADRPYKCDQCGAAFFRESHLLKHIKRHTGEM</sequence>
<dbReference type="GO" id="GO:0008270">
    <property type="term" value="F:zinc ion binding"/>
    <property type="evidence" value="ECO:0007669"/>
    <property type="project" value="UniProtKB-KW"/>
</dbReference>
<evidence type="ECO:0000313" key="14">
    <source>
        <dbReference type="Proteomes" id="UP001381693"/>
    </source>
</evidence>
<evidence type="ECO:0000256" key="11">
    <source>
        <dbReference type="PROSITE-ProRule" id="PRU00042"/>
    </source>
</evidence>
<gene>
    <name evidence="13" type="ORF">SK128_007775</name>
</gene>
<feature type="domain" description="C2H2-type" evidence="12">
    <location>
        <begin position="309"/>
        <end position="335"/>
    </location>
</feature>
<feature type="domain" description="C2H2-type" evidence="12">
    <location>
        <begin position="281"/>
        <end position="308"/>
    </location>
</feature>
<evidence type="ECO:0000256" key="3">
    <source>
        <dbReference type="ARBA" id="ARBA00022723"/>
    </source>
</evidence>
<feature type="domain" description="C2H2-type" evidence="12">
    <location>
        <begin position="39"/>
        <end position="66"/>
    </location>
</feature>
<dbReference type="PROSITE" id="PS50157">
    <property type="entry name" value="ZINC_FINGER_C2H2_2"/>
    <property type="match status" value="7"/>
</dbReference>
<dbReference type="FunFam" id="3.30.160.60:FF:000322">
    <property type="entry name" value="GDNF-inducible zinc finger protein 1"/>
    <property type="match status" value="1"/>
</dbReference>
<dbReference type="EMBL" id="JAXCGZ010000711">
    <property type="protein sequence ID" value="KAK7085627.1"/>
    <property type="molecule type" value="Genomic_DNA"/>
</dbReference>
<dbReference type="PANTHER" id="PTHR16515:SF49">
    <property type="entry name" value="GASTRULA ZINC FINGER PROTEIN XLCGF49.1-LIKE-RELATED"/>
    <property type="match status" value="1"/>
</dbReference>
<keyword evidence="14" id="KW-1185">Reference proteome</keyword>
<dbReference type="FunFam" id="3.30.160.60:FF:000446">
    <property type="entry name" value="Zinc finger protein"/>
    <property type="match status" value="1"/>
</dbReference>
<dbReference type="SMART" id="SM00355">
    <property type="entry name" value="ZnF_C2H2"/>
    <property type="match status" value="7"/>
</dbReference>
<dbReference type="PROSITE" id="PS00028">
    <property type="entry name" value="ZINC_FINGER_C2H2_1"/>
    <property type="match status" value="7"/>
</dbReference>
<comment type="subcellular location">
    <subcellularLocation>
        <location evidence="1">Nucleus</location>
    </subcellularLocation>
</comment>
<keyword evidence="8" id="KW-0238">DNA-binding</keyword>
<dbReference type="Gene3D" id="3.30.160.60">
    <property type="entry name" value="Classic Zinc Finger"/>
    <property type="match status" value="6"/>
</dbReference>
<accession>A0AAN9AFZ9</accession>
<evidence type="ECO:0000256" key="10">
    <source>
        <dbReference type="ARBA" id="ARBA00023242"/>
    </source>
</evidence>
<keyword evidence="5 11" id="KW-0863">Zinc-finger</keyword>
<evidence type="ECO:0000256" key="7">
    <source>
        <dbReference type="ARBA" id="ARBA00023015"/>
    </source>
</evidence>
<dbReference type="InterPro" id="IPR050331">
    <property type="entry name" value="Zinc_finger"/>
</dbReference>
<evidence type="ECO:0000256" key="1">
    <source>
        <dbReference type="ARBA" id="ARBA00004123"/>
    </source>
</evidence>
<reference evidence="13 14" key="1">
    <citation type="submission" date="2023-11" db="EMBL/GenBank/DDBJ databases">
        <title>Halocaridina rubra genome assembly.</title>
        <authorList>
            <person name="Smith C."/>
        </authorList>
    </citation>
    <scope>NUCLEOTIDE SEQUENCE [LARGE SCALE GENOMIC DNA]</scope>
    <source>
        <strain evidence="13">EP-1</strain>
        <tissue evidence="13">Whole</tissue>
    </source>
</reference>
<evidence type="ECO:0000256" key="9">
    <source>
        <dbReference type="ARBA" id="ARBA00023163"/>
    </source>
</evidence>
<evidence type="ECO:0000313" key="13">
    <source>
        <dbReference type="EMBL" id="KAK7085627.1"/>
    </source>
</evidence>
<dbReference type="InterPro" id="IPR036236">
    <property type="entry name" value="Znf_C2H2_sf"/>
</dbReference>
<dbReference type="GO" id="GO:0003690">
    <property type="term" value="F:double-stranded DNA binding"/>
    <property type="evidence" value="ECO:0007669"/>
    <property type="project" value="UniProtKB-ARBA"/>
</dbReference>
<keyword evidence="3" id="KW-0479">Metal-binding</keyword>
<dbReference type="FunFam" id="3.30.160.60:FF:000030">
    <property type="entry name" value="Zinc finger protein 628"/>
    <property type="match status" value="1"/>
</dbReference>
<keyword evidence="10" id="KW-0539">Nucleus</keyword>
<feature type="domain" description="C2H2-type" evidence="12">
    <location>
        <begin position="253"/>
        <end position="280"/>
    </location>
</feature>
<feature type="non-terminal residue" evidence="13">
    <location>
        <position position="335"/>
    </location>
</feature>
<feature type="domain" description="C2H2-type" evidence="12">
    <location>
        <begin position="197"/>
        <end position="225"/>
    </location>
</feature>
<keyword evidence="4" id="KW-0677">Repeat</keyword>
<feature type="domain" description="C2H2-type" evidence="12">
    <location>
        <begin position="11"/>
        <end position="38"/>
    </location>
</feature>
<evidence type="ECO:0000256" key="2">
    <source>
        <dbReference type="ARBA" id="ARBA00006991"/>
    </source>
</evidence>
<dbReference type="Pfam" id="PF13894">
    <property type="entry name" value="zf-C2H2_4"/>
    <property type="match status" value="1"/>
</dbReference>
<organism evidence="13 14">
    <name type="scientific">Halocaridina rubra</name>
    <name type="common">Hawaiian red shrimp</name>
    <dbReference type="NCBI Taxonomy" id="373956"/>
    <lineage>
        <taxon>Eukaryota</taxon>
        <taxon>Metazoa</taxon>
        <taxon>Ecdysozoa</taxon>
        <taxon>Arthropoda</taxon>
        <taxon>Crustacea</taxon>
        <taxon>Multicrustacea</taxon>
        <taxon>Malacostraca</taxon>
        <taxon>Eumalacostraca</taxon>
        <taxon>Eucarida</taxon>
        <taxon>Decapoda</taxon>
        <taxon>Pleocyemata</taxon>
        <taxon>Caridea</taxon>
        <taxon>Atyoidea</taxon>
        <taxon>Atyidae</taxon>
        <taxon>Halocaridina</taxon>
    </lineage>
</organism>
<dbReference type="GO" id="GO:0005634">
    <property type="term" value="C:nucleus"/>
    <property type="evidence" value="ECO:0007669"/>
    <property type="project" value="UniProtKB-SubCell"/>
</dbReference>
<dbReference type="GO" id="GO:0006355">
    <property type="term" value="P:regulation of DNA-templated transcription"/>
    <property type="evidence" value="ECO:0007669"/>
    <property type="project" value="UniProtKB-ARBA"/>
</dbReference>
<keyword evidence="7" id="KW-0805">Transcription regulation</keyword>
<dbReference type="Pfam" id="PF13912">
    <property type="entry name" value="zf-C2H2_6"/>
    <property type="match status" value="1"/>
</dbReference>
<feature type="domain" description="C2H2-type" evidence="12">
    <location>
        <begin position="67"/>
        <end position="94"/>
    </location>
</feature>
<dbReference type="FunFam" id="3.30.160.60:FF:001370">
    <property type="entry name" value="Zinc finger protein"/>
    <property type="match status" value="1"/>
</dbReference>
<dbReference type="Proteomes" id="UP001381693">
    <property type="component" value="Unassembled WGS sequence"/>
</dbReference>
<dbReference type="FunFam" id="3.30.160.60:FF:002343">
    <property type="entry name" value="Zinc finger protein 33A"/>
    <property type="match status" value="1"/>
</dbReference>
<dbReference type="AlphaFoldDB" id="A0AAN9AFZ9"/>
<evidence type="ECO:0000259" key="12">
    <source>
        <dbReference type="PROSITE" id="PS50157"/>
    </source>
</evidence>
<evidence type="ECO:0000256" key="5">
    <source>
        <dbReference type="ARBA" id="ARBA00022771"/>
    </source>
</evidence>
<comment type="similarity">
    <text evidence="2">Belongs to the krueppel C2H2-type zinc-finger protein family.</text>
</comment>
<keyword evidence="6" id="KW-0862">Zinc</keyword>
<protein>
    <recommendedName>
        <fullName evidence="12">C2H2-type domain-containing protein</fullName>
    </recommendedName>
</protein>
<keyword evidence="9" id="KW-0804">Transcription</keyword>
<proteinExistence type="inferred from homology"/>
<comment type="caution">
    <text evidence="13">The sequence shown here is derived from an EMBL/GenBank/DDBJ whole genome shotgun (WGS) entry which is preliminary data.</text>
</comment>